<accession>A0A4Z0A2Q0</accession>
<comment type="subcellular location">
    <subcellularLocation>
        <location evidence="1">Membrane</location>
        <topology evidence="1">Multi-pass membrane protein</topology>
    </subcellularLocation>
</comment>
<keyword evidence="4 6" id="KW-0472">Membrane</keyword>
<comment type="caution">
    <text evidence="7">The sequence shown here is derived from an EMBL/GenBank/DDBJ whole genome shotgun (WGS) entry which is preliminary data.</text>
</comment>
<feature type="compositionally biased region" description="Basic and acidic residues" evidence="5">
    <location>
        <begin position="198"/>
        <end position="209"/>
    </location>
</feature>
<evidence type="ECO:0000256" key="2">
    <source>
        <dbReference type="ARBA" id="ARBA00022692"/>
    </source>
</evidence>
<dbReference type="STRING" id="135208.A0A4Z0A2Q0"/>
<dbReference type="InterPro" id="IPR003689">
    <property type="entry name" value="ZIP"/>
</dbReference>
<keyword evidence="3 6" id="KW-1133">Transmembrane helix</keyword>
<dbReference type="Proteomes" id="UP000298061">
    <property type="component" value="Unassembled WGS sequence"/>
</dbReference>
<feature type="transmembrane region" description="Helical" evidence="6">
    <location>
        <begin position="283"/>
        <end position="306"/>
    </location>
</feature>
<evidence type="ECO:0000256" key="3">
    <source>
        <dbReference type="ARBA" id="ARBA00022989"/>
    </source>
</evidence>
<keyword evidence="2 6" id="KW-0812">Transmembrane</keyword>
<feature type="transmembrane region" description="Helical" evidence="6">
    <location>
        <begin position="427"/>
        <end position="445"/>
    </location>
</feature>
<dbReference type="AlphaFoldDB" id="A0A4Z0A2Q0"/>
<dbReference type="Pfam" id="PF02535">
    <property type="entry name" value="Zip"/>
    <property type="match status" value="1"/>
</dbReference>
<dbReference type="GO" id="GO:0005886">
    <property type="term" value="C:plasma membrane"/>
    <property type="evidence" value="ECO:0007669"/>
    <property type="project" value="TreeGrafter"/>
</dbReference>
<proteinExistence type="predicted"/>
<dbReference type="GO" id="GO:0005385">
    <property type="term" value="F:zinc ion transmembrane transporter activity"/>
    <property type="evidence" value="ECO:0007669"/>
    <property type="project" value="TreeGrafter"/>
</dbReference>
<dbReference type="PANTHER" id="PTHR11040">
    <property type="entry name" value="ZINC/IRON TRANSPORTER"/>
    <property type="match status" value="1"/>
</dbReference>
<evidence type="ECO:0000313" key="8">
    <source>
        <dbReference type="Proteomes" id="UP000298061"/>
    </source>
</evidence>
<organism evidence="7 8">
    <name type="scientific">Hericium alpestre</name>
    <dbReference type="NCBI Taxonomy" id="135208"/>
    <lineage>
        <taxon>Eukaryota</taxon>
        <taxon>Fungi</taxon>
        <taxon>Dikarya</taxon>
        <taxon>Basidiomycota</taxon>
        <taxon>Agaricomycotina</taxon>
        <taxon>Agaricomycetes</taxon>
        <taxon>Russulales</taxon>
        <taxon>Hericiaceae</taxon>
        <taxon>Hericium</taxon>
    </lineage>
</organism>
<dbReference type="EMBL" id="SFCI01000317">
    <property type="protein sequence ID" value="TFY80587.1"/>
    <property type="molecule type" value="Genomic_DNA"/>
</dbReference>
<evidence type="ECO:0008006" key="9">
    <source>
        <dbReference type="Google" id="ProtNLM"/>
    </source>
</evidence>
<reference evidence="7 8" key="1">
    <citation type="submission" date="2019-02" db="EMBL/GenBank/DDBJ databases">
        <title>Genome sequencing of the rare red list fungi Hericium alpestre (H. flagellum).</title>
        <authorList>
            <person name="Buettner E."/>
            <person name="Kellner H."/>
        </authorList>
    </citation>
    <scope>NUCLEOTIDE SEQUENCE [LARGE SCALE GENOMIC DNA]</scope>
    <source>
        <strain evidence="7 8">DSM 108284</strain>
    </source>
</reference>
<feature type="transmembrane region" description="Helical" evidence="6">
    <location>
        <begin position="394"/>
        <end position="415"/>
    </location>
</feature>
<protein>
    <recommendedName>
        <fullName evidence="9">Zinc/iron permease</fullName>
    </recommendedName>
</protein>
<gene>
    <name evidence="7" type="ORF">EWM64_g3425</name>
</gene>
<evidence type="ECO:0000256" key="1">
    <source>
        <dbReference type="ARBA" id="ARBA00004141"/>
    </source>
</evidence>
<evidence type="ECO:0000256" key="6">
    <source>
        <dbReference type="SAM" id="Phobius"/>
    </source>
</evidence>
<feature type="compositionally biased region" description="Basic and acidic residues" evidence="5">
    <location>
        <begin position="228"/>
        <end position="247"/>
    </location>
</feature>
<feature type="region of interest" description="Disordered" evidence="5">
    <location>
        <begin position="100"/>
        <end position="254"/>
    </location>
</feature>
<evidence type="ECO:0000313" key="7">
    <source>
        <dbReference type="EMBL" id="TFY80587.1"/>
    </source>
</evidence>
<evidence type="ECO:0000256" key="4">
    <source>
        <dbReference type="ARBA" id="ARBA00023136"/>
    </source>
</evidence>
<feature type="transmembrane region" description="Helical" evidence="6">
    <location>
        <begin position="69"/>
        <end position="90"/>
    </location>
</feature>
<dbReference type="OrthoDB" id="448280at2759"/>
<dbReference type="PANTHER" id="PTHR11040:SF44">
    <property type="entry name" value="PROTEIN ZNTC-RELATED"/>
    <property type="match status" value="1"/>
</dbReference>
<sequence length="446" mass="47741">MAVIFFVSLLAVSFPSISRKVKSIQPPRMIFFIGKHFGTGVILSTAFVHLLQDSFESLLDPAVREKTNIGHWAGLIVMTSLLVIFVVEYASTSYVDRLQSFPSAPPSPKREPVDSPVIDVEQPTTDATSPTPPERGPQPTETTALIPPSLSLSPTPDTSDADNSRLTSSASASSSQKRRHSHSSHLMGIFGGHHRHEPRAVHAEHHEQLPRGSVVLLPESDTVLAGPKDSRQRGRSQDHEHQHDPRGHAHHHAHTDIEALLDDGVCEEVGEAEEVEIGRSRQIVGILVLQLGIMIHSLVIGLTLAVASGSDFTSLVAAISFHQLFEGLSLGIRIAGLPAPHKPTGVHMPFPKALLAFLFAITTPLGIIIGVLSFGPRTHAESASMKLTEGVMSAISGGMLVYAVCVEMLAGDFVLDPTLWRSGVGKQALALASLFAGAAAMTLLSM</sequence>
<evidence type="ECO:0000256" key="5">
    <source>
        <dbReference type="SAM" id="MobiDB-lite"/>
    </source>
</evidence>
<feature type="compositionally biased region" description="Low complexity" evidence="5">
    <location>
        <begin position="147"/>
        <end position="175"/>
    </location>
</feature>
<feature type="transmembrane region" description="Helical" evidence="6">
    <location>
        <begin position="353"/>
        <end position="374"/>
    </location>
</feature>
<keyword evidence="8" id="KW-1185">Reference proteome</keyword>
<name>A0A4Z0A2Q0_9AGAM</name>